<evidence type="ECO:0000313" key="1">
    <source>
        <dbReference type="EMBL" id="KAK4029963.1"/>
    </source>
</evidence>
<organism evidence="1 2">
    <name type="scientific">Daphnia magna</name>
    <dbReference type="NCBI Taxonomy" id="35525"/>
    <lineage>
        <taxon>Eukaryota</taxon>
        <taxon>Metazoa</taxon>
        <taxon>Ecdysozoa</taxon>
        <taxon>Arthropoda</taxon>
        <taxon>Crustacea</taxon>
        <taxon>Branchiopoda</taxon>
        <taxon>Diplostraca</taxon>
        <taxon>Cladocera</taxon>
        <taxon>Anomopoda</taxon>
        <taxon>Daphniidae</taxon>
        <taxon>Daphnia</taxon>
    </lineage>
</organism>
<protein>
    <recommendedName>
        <fullName evidence="3">Secreted protein</fullName>
    </recommendedName>
</protein>
<evidence type="ECO:0008006" key="3">
    <source>
        <dbReference type="Google" id="ProtNLM"/>
    </source>
</evidence>
<reference evidence="1 2" key="1">
    <citation type="journal article" date="2023" name="Nucleic Acids Res.">
        <title>The hologenome of Daphnia magna reveals possible DNA methylation and microbiome-mediated evolution of the host genome.</title>
        <authorList>
            <person name="Chaturvedi A."/>
            <person name="Li X."/>
            <person name="Dhandapani V."/>
            <person name="Marshall H."/>
            <person name="Kissane S."/>
            <person name="Cuenca-Cambronero M."/>
            <person name="Asole G."/>
            <person name="Calvet F."/>
            <person name="Ruiz-Romero M."/>
            <person name="Marangio P."/>
            <person name="Guigo R."/>
            <person name="Rago D."/>
            <person name="Mirbahai L."/>
            <person name="Eastwood N."/>
            <person name="Colbourne J.K."/>
            <person name="Zhou J."/>
            <person name="Mallon E."/>
            <person name="Orsini L."/>
        </authorList>
    </citation>
    <scope>NUCLEOTIDE SEQUENCE [LARGE SCALE GENOMIC DNA]</scope>
    <source>
        <strain evidence="1">LRV0_1</strain>
    </source>
</reference>
<comment type="caution">
    <text evidence="1">The sequence shown here is derived from an EMBL/GenBank/DDBJ whole genome shotgun (WGS) entry which is preliminary data.</text>
</comment>
<keyword evidence="2" id="KW-1185">Reference proteome</keyword>
<gene>
    <name evidence="1" type="ORF">OUZ56_022919</name>
</gene>
<dbReference type="EMBL" id="JAOYFB010000039">
    <property type="protein sequence ID" value="KAK4029963.1"/>
    <property type="molecule type" value="Genomic_DNA"/>
</dbReference>
<evidence type="ECO:0000313" key="2">
    <source>
        <dbReference type="Proteomes" id="UP001234178"/>
    </source>
</evidence>
<name>A0ABR0AXY4_9CRUS</name>
<dbReference type="Proteomes" id="UP001234178">
    <property type="component" value="Unassembled WGS sequence"/>
</dbReference>
<proteinExistence type="predicted"/>
<sequence length="101" mass="10986">MAGYSVCRQGVSVPLSTWFGLACFSSLAVEKFLSKNWTVSSSFRIKIFVHQTVHEICGQKSSSGAVCSSQNRQLVQHFKFVAGLMRCAGCRSDAEGSIGFL</sequence>
<accession>A0ABR0AXY4</accession>